<feature type="domain" description="PiggyBac transposable element-derived protein" evidence="1">
    <location>
        <begin position="104"/>
        <end position="193"/>
    </location>
</feature>
<reference evidence="2" key="1">
    <citation type="submission" date="2023-04" db="EMBL/GenBank/DDBJ databases">
        <title>Phytophthora fragariaefolia NBRC 109709.</title>
        <authorList>
            <person name="Ichikawa N."/>
            <person name="Sato H."/>
            <person name="Tonouchi N."/>
        </authorList>
    </citation>
    <scope>NUCLEOTIDE SEQUENCE</scope>
    <source>
        <strain evidence="2">NBRC 109709</strain>
    </source>
</reference>
<dbReference type="Pfam" id="PF13843">
    <property type="entry name" value="DDE_Tnp_1_7"/>
    <property type="match status" value="1"/>
</dbReference>
<accession>A0A9W7D0N0</accession>
<dbReference type="PANTHER" id="PTHR46599:SF3">
    <property type="entry name" value="PIGGYBAC TRANSPOSABLE ELEMENT-DERIVED PROTEIN 4"/>
    <property type="match status" value="1"/>
</dbReference>
<proteinExistence type="predicted"/>
<dbReference type="PANTHER" id="PTHR46599">
    <property type="entry name" value="PIGGYBAC TRANSPOSABLE ELEMENT-DERIVED PROTEIN 4"/>
    <property type="match status" value="1"/>
</dbReference>
<dbReference type="EMBL" id="BSXT01002800">
    <property type="protein sequence ID" value="GMF51000.1"/>
    <property type="molecule type" value="Genomic_DNA"/>
</dbReference>
<evidence type="ECO:0000259" key="1">
    <source>
        <dbReference type="Pfam" id="PF13843"/>
    </source>
</evidence>
<protein>
    <submittedName>
        <fullName evidence="2">Unnamed protein product</fullName>
    </submittedName>
</protein>
<name>A0A9W7D0N0_9STRA</name>
<dbReference type="OrthoDB" id="6077919at2759"/>
<keyword evidence="3" id="KW-1185">Reference proteome</keyword>
<comment type="caution">
    <text evidence="2">The sequence shown here is derived from an EMBL/GenBank/DDBJ whole genome shotgun (WGS) entry which is preliminary data.</text>
</comment>
<evidence type="ECO:0000313" key="2">
    <source>
        <dbReference type="EMBL" id="GMF51000.1"/>
    </source>
</evidence>
<gene>
    <name evidence="2" type="ORF">Pfra01_002049200</name>
</gene>
<sequence length="196" mass="22468">MKAKVYKAIGPDVTDDFAIDEDCSELEEDEVREAFDPANFLPTILAEVEAIQNMRFSPSEAMDAPSYLFQHADSSTKTYLRPEFKPIFEHSASSSFLVNIPLYFWRHVVDETNKYAVLNDIRIGPRFTISELKPFLGIIFYMDVNAKGEYANYWDLPANDIIFGGVTTSLDVIMSLNRFKLIRRCLSFNIEPTRRG</sequence>
<dbReference type="AlphaFoldDB" id="A0A9W7D0N0"/>
<dbReference type="InterPro" id="IPR029526">
    <property type="entry name" value="PGBD"/>
</dbReference>
<organism evidence="2 3">
    <name type="scientific">Phytophthora fragariaefolia</name>
    <dbReference type="NCBI Taxonomy" id="1490495"/>
    <lineage>
        <taxon>Eukaryota</taxon>
        <taxon>Sar</taxon>
        <taxon>Stramenopiles</taxon>
        <taxon>Oomycota</taxon>
        <taxon>Peronosporomycetes</taxon>
        <taxon>Peronosporales</taxon>
        <taxon>Peronosporaceae</taxon>
        <taxon>Phytophthora</taxon>
    </lineage>
</organism>
<dbReference type="Proteomes" id="UP001165121">
    <property type="component" value="Unassembled WGS sequence"/>
</dbReference>
<evidence type="ECO:0000313" key="3">
    <source>
        <dbReference type="Proteomes" id="UP001165121"/>
    </source>
</evidence>